<protein>
    <submittedName>
        <fullName evidence="2">NAD(P)H-binding protein</fullName>
    </submittedName>
</protein>
<dbReference type="SUPFAM" id="SSF51735">
    <property type="entry name" value="NAD(P)-binding Rossmann-fold domains"/>
    <property type="match status" value="1"/>
</dbReference>
<organism evidence="2 3">
    <name type="scientific">Nocardia vermiculata</name>
    <dbReference type="NCBI Taxonomy" id="257274"/>
    <lineage>
        <taxon>Bacteria</taxon>
        <taxon>Bacillati</taxon>
        <taxon>Actinomycetota</taxon>
        <taxon>Actinomycetes</taxon>
        <taxon>Mycobacteriales</taxon>
        <taxon>Nocardiaceae</taxon>
        <taxon>Nocardia</taxon>
    </lineage>
</organism>
<reference evidence="2 3" key="1">
    <citation type="submission" date="2020-04" db="EMBL/GenBank/DDBJ databases">
        <title>MicrobeNet Type strains.</title>
        <authorList>
            <person name="Nicholson A.C."/>
        </authorList>
    </citation>
    <scope>NUCLEOTIDE SEQUENCE [LARGE SCALE GENOMIC DNA]</scope>
    <source>
        <strain evidence="2 3">JCM 12354</strain>
    </source>
</reference>
<accession>A0A846Y7K9</accession>
<dbReference type="InterPro" id="IPR036291">
    <property type="entry name" value="NAD(P)-bd_dom_sf"/>
</dbReference>
<evidence type="ECO:0000313" key="3">
    <source>
        <dbReference type="Proteomes" id="UP000565711"/>
    </source>
</evidence>
<dbReference type="PANTHER" id="PTHR43162:SF1">
    <property type="entry name" value="PRESTALK A DIFFERENTIATION PROTEIN A"/>
    <property type="match status" value="1"/>
</dbReference>
<proteinExistence type="predicted"/>
<sequence length="304" mass="32883">MKLATTAPSGNVGRHVVHNLIRAGVRPRVLAHRPESIDPALRDRVDLRIVDLADQPAVEESLHGVDALFVTIPSVISDDPIADYERFGASIATAVARSAVGRVVLQSSVGAELRYGAGDIDGLARVEQLLEDSGASVLHLRCGFFFSNLLLQIDQLHAGEVPIVLPTDQPMPWVAPADIAQVATTWLLRPDWSGRHVQAVHGPEDLSWDDALAIVTEVTGHQARARRISDDDMRAVLTAAGMSERQVEAVMGMSTGLRDDFVPEQPRDATTTTLTSLGSWSFDVLRPLLCSDKVCSATQRTAPR</sequence>
<dbReference type="AlphaFoldDB" id="A0A846Y7K9"/>
<comment type="caution">
    <text evidence="2">The sequence shown here is derived from an EMBL/GenBank/DDBJ whole genome shotgun (WGS) entry which is preliminary data.</text>
</comment>
<dbReference type="EMBL" id="JAAXOP010000016">
    <property type="protein sequence ID" value="NKY53238.1"/>
    <property type="molecule type" value="Genomic_DNA"/>
</dbReference>
<dbReference type="PANTHER" id="PTHR43162">
    <property type="match status" value="1"/>
</dbReference>
<name>A0A846Y7K9_9NOCA</name>
<evidence type="ECO:0000313" key="2">
    <source>
        <dbReference type="EMBL" id="NKY53238.1"/>
    </source>
</evidence>
<dbReference type="InterPro" id="IPR051604">
    <property type="entry name" value="Ergot_Alk_Oxidoreductase"/>
</dbReference>
<dbReference type="Gene3D" id="3.40.50.720">
    <property type="entry name" value="NAD(P)-binding Rossmann-like Domain"/>
    <property type="match status" value="1"/>
</dbReference>
<dbReference type="Gene3D" id="3.90.25.10">
    <property type="entry name" value="UDP-galactose 4-epimerase, domain 1"/>
    <property type="match status" value="1"/>
</dbReference>
<dbReference type="Proteomes" id="UP000565711">
    <property type="component" value="Unassembled WGS sequence"/>
</dbReference>
<gene>
    <name evidence="2" type="ORF">HGA08_23850</name>
</gene>
<dbReference type="Pfam" id="PF13460">
    <property type="entry name" value="NAD_binding_10"/>
    <property type="match status" value="1"/>
</dbReference>
<dbReference type="InterPro" id="IPR016040">
    <property type="entry name" value="NAD(P)-bd_dom"/>
</dbReference>
<evidence type="ECO:0000259" key="1">
    <source>
        <dbReference type="Pfam" id="PF13460"/>
    </source>
</evidence>
<dbReference type="RefSeq" id="WP_067875140.1">
    <property type="nucleotide sequence ID" value="NZ_JAAXOP010000016.1"/>
</dbReference>
<keyword evidence="3" id="KW-1185">Reference proteome</keyword>
<feature type="domain" description="NAD(P)-binding" evidence="1">
    <location>
        <begin position="9"/>
        <end position="112"/>
    </location>
</feature>